<dbReference type="PANTHER" id="PTHR48020:SF12">
    <property type="entry name" value="PROTON MYO-INOSITOL COTRANSPORTER"/>
    <property type="match status" value="1"/>
</dbReference>
<dbReference type="InterPro" id="IPR005829">
    <property type="entry name" value="Sugar_transporter_CS"/>
</dbReference>
<evidence type="ECO:0000259" key="9">
    <source>
        <dbReference type="PROSITE" id="PS50850"/>
    </source>
</evidence>
<feature type="domain" description="Major facilitator superfamily (MFS) profile" evidence="9">
    <location>
        <begin position="13"/>
        <end position="452"/>
    </location>
</feature>
<feature type="transmembrane region" description="Helical" evidence="8">
    <location>
        <begin position="306"/>
        <end position="324"/>
    </location>
</feature>
<sequence length="468" mass="51762">MKENINIGYLLFLAVVAAVGGYLFGYDTAVISGTISQITNLFHLDKIQEGWYVGCALIGSIVGVILAGRLSDCIGRKVTMLISAVLFSMSAIGCAISASFFDLVIWRMVGGLGIGVISIISPLYISEVSIAKYRGRLVALYQLAVTIGFLGAYLVNYLLLDMAQSGTLLGIWWLDGIIATEVWRAMLGMAMWPAIAFFIILFFIPESPRWLVLRGKEQRARTTLQRINQSVDIVNKQIADIKEVISSETNTDWKLIFKPGILKAVIIGASIAILGQFMGVNAVLYYGPSIFEEAGLSGGDALYSQVLVGIVNMLTTIVAVLIIDKVGRKKLVYYGVSGMTLSLLLIGFYFHFHIAYELSNNFLLFFFLFYVFCCAISICAVIFVLLSEMYPTRIRGLAMSVAGFALWVGTYLIGQLTPWMLQNFTPAGTFLLFAVMCIPYMLIVWKLIPETTGKSLEDIERYWTDSKQ</sequence>
<feature type="transmembrane region" description="Helical" evidence="8">
    <location>
        <begin position="264"/>
        <end position="286"/>
    </location>
</feature>
<feature type="transmembrane region" description="Helical" evidence="8">
    <location>
        <begin position="182"/>
        <end position="204"/>
    </location>
</feature>
<dbReference type="InterPro" id="IPR005828">
    <property type="entry name" value="MFS_sugar_transport-like"/>
</dbReference>
<gene>
    <name evidence="10" type="ORF">DHW31_02885</name>
</gene>
<feature type="transmembrane region" description="Helical" evidence="8">
    <location>
        <begin position="331"/>
        <end position="350"/>
    </location>
</feature>
<organism evidence="10 11">
    <name type="scientific">Bacteroides graminisolvens</name>
    <dbReference type="NCBI Taxonomy" id="477666"/>
    <lineage>
        <taxon>Bacteria</taxon>
        <taxon>Pseudomonadati</taxon>
        <taxon>Bacteroidota</taxon>
        <taxon>Bacteroidia</taxon>
        <taxon>Bacteroidales</taxon>
        <taxon>Bacteroidaceae</taxon>
        <taxon>Bacteroides</taxon>
    </lineage>
</organism>
<dbReference type="PROSITE" id="PS50850">
    <property type="entry name" value="MFS"/>
    <property type="match status" value="1"/>
</dbReference>
<dbReference type="Gene3D" id="1.20.1250.20">
    <property type="entry name" value="MFS general substrate transporter like domains"/>
    <property type="match status" value="1"/>
</dbReference>
<evidence type="ECO:0000256" key="6">
    <source>
        <dbReference type="ARBA" id="ARBA00023136"/>
    </source>
</evidence>
<keyword evidence="5 8" id="KW-1133">Transmembrane helix</keyword>
<evidence type="ECO:0000256" key="2">
    <source>
        <dbReference type="ARBA" id="ARBA00010992"/>
    </source>
</evidence>
<keyword evidence="6 8" id="KW-0472">Membrane</keyword>
<dbReference type="GO" id="GO:0016020">
    <property type="term" value="C:membrane"/>
    <property type="evidence" value="ECO:0007669"/>
    <property type="project" value="UniProtKB-SubCell"/>
</dbReference>
<dbReference type="Pfam" id="PF00083">
    <property type="entry name" value="Sugar_tr"/>
    <property type="match status" value="1"/>
</dbReference>
<proteinExistence type="inferred from homology"/>
<dbReference type="EMBL" id="DPVG01000102">
    <property type="protein sequence ID" value="HCK23719.1"/>
    <property type="molecule type" value="Genomic_DNA"/>
</dbReference>
<dbReference type="PROSITE" id="PS00217">
    <property type="entry name" value="SUGAR_TRANSPORT_2"/>
    <property type="match status" value="1"/>
</dbReference>
<evidence type="ECO:0000256" key="4">
    <source>
        <dbReference type="ARBA" id="ARBA00022692"/>
    </source>
</evidence>
<comment type="caution">
    <text evidence="10">The sequence shown here is derived from an EMBL/GenBank/DDBJ whole genome shotgun (WGS) entry which is preliminary data.</text>
</comment>
<reference evidence="10 11" key="1">
    <citation type="journal article" date="2018" name="Nat. Biotechnol.">
        <title>A standardized bacterial taxonomy based on genome phylogeny substantially revises the tree of life.</title>
        <authorList>
            <person name="Parks D.H."/>
            <person name="Chuvochina M."/>
            <person name="Waite D.W."/>
            <person name="Rinke C."/>
            <person name="Skarshewski A."/>
            <person name="Chaumeil P.A."/>
            <person name="Hugenholtz P."/>
        </authorList>
    </citation>
    <scope>NUCLEOTIDE SEQUENCE [LARGE SCALE GENOMIC DNA]</scope>
    <source>
        <strain evidence="10">UBA9667</strain>
    </source>
</reference>
<dbReference type="InterPro" id="IPR003663">
    <property type="entry name" value="Sugar/inositol_transpt"/>
</dbReference>
<evidence type="ECO:0000256" key="1">
    <source>
        <dbReference type="ARBA" id="ARBA00004141"/>
    </source>
</evidence>
<dbReference type="InterPro" id="IPR020846">
    <property type="entry name" value="MFS_dom"/>
</dbReference>
<keyword evidence="4 8" id="KW-0812">Transmembrane</keyword>
<comment type="subcellular location">
    <subcellularLocation>
        <location evidence="1">Membrane</location>
        <topology evidence="1">Multi-pass membrane protein</topology>
    </subcellularLocation>
</comment>
<dbReference type="InterPro" id="IPR050814">
    <property type="entry name" value="Myo-inositol_Transporter"/>
</dbReference>
<evidence type="ECO:0000256" key="8">
    <source>
        <dbReference type="SAM" id="Phobius"/>
    </source>
</evidence>
<feature type="transmembrane region" description="Helical" evidence="8">
    <location>
        <begin position="362"/>
        <end position="385"/>
    </location>
</feature>
<dbReference type="InterPro" id="IPR036259">
    <property type="entry name" value="MFS_trans_sf"/>
</dbReference>
<name>A0A3D2SD22_9BACE</name>
<feature type="transmembrane region" description="Helical" evidence="8">
    <location>
        <begin position="397"/>
        <end position="421"/>
    </location>
</feature>
<accession>A0A3D2SD22</accession>
<evidence type="ECO:0000256" key="3">
    <source>
        <dbReference type="ARBA" id="ARBA00022448"/>
    </source>
</evidence>
<dbReference type="PRINTS" id="PR00171">
    <property type="entry name" value="SUGRTRNSPORT"/>
</dbReference>
<dbReference type="GO" id="GO:0022857">
    <property type="term" value="F:transmembrane transporter activity"/>
    <property type="evidence" value="ECO:0007669"/>
    <property type="project" value="InterPro"/>
</dbReference>
<evidence type="ECO:0000256" key="7">
    <source>
        <dbReference type="RuleBase" id="RU003346"/>
    </source>
</evidence>
<evidence type="ECO:0000313" key="11">
    <source>
        <dbReference type="Proteomes" id="UP000263098"/>
    </source>
</evidence>
<feature type="transmembrane region" description="Helical" evidence="8">
    <location>
        <begin position="427"/>
        <end position="448"/>
    </location>
</feature>
<comment type="similarity">
    <text evidence="2 7">Belongs to the major facilitator superfamily. Sugar transporter (TC 2.A.1.1) family.</text>
</comment>
<dbReference type="AlphaFoldDB" id="A0A3D2SD22"/>
<protein>
    <submittedName>
        <fullName evidence="10">MFS transporter</fullName>
    </submittedName>
</protein>
<dbReference type="PROSITE" id="PS00216">
    <property type="entry name" value="SUGAR_TRANSPORT_1"/>
    <property type="match status" value="2"/>
</dbReference>
<dbReference type="PANTHER" id="PTHR48020">
    <property type="entry name" value="PROTON MYO-INOSITOL COTRANSPORTER"/>
    <property type="match status" value="1"/>
</dbReference>
<feature type="transmembrane region" description="Helical" evidence="8">
    <location>
        <begin position="104"/>
        <end position="125"/>
    </location>
</feature>
<dbReference type="Proteomes" id="UP000263098">
    <property type="component" value="Unassembled WGS sequence"/>
</dbReference>
<evidence type="ECO:0000313" key="10">
    <source>
        <dbReference type="EMBL" id="HCK23719.1"/>
    </source>
</evidence>
<keyword evidence="3 7" id="KW-0813">Transport</keyword>
<dbReference type="NCBIfam" id="TIGR00879">
    <property type="entry name" value="SP"/>
    <property type="match status" value="1"/>
</dbReference>
<dbReference type="SUPFAM" id="SSF103473">
    <property type="entry name" value="MFS general substrate transporter"/>
    <property type="match status" value="1"/>
</dbReference>
<feature type="transmembrane region" description="Helical" evidence="8">
    <location>
        <begin position="7"/>
        <end position="26"/>
    </location>
</feature>
<evidence type="ECO:0000256" key="5">
    <source>
        <dbReference type="ARBA" id="ARBA00022989"/>
    </source>
</evidence>
<feature type="transmembrane region" description="Helical" evidence="8">
    <location>
        <begin position="137"/>
        <end position="159"/>
    </location>
</feature>
<feature type="transmembrane region" description="Helical" evidence="8">
    <location>
        <begin position="80"/>
        <end position="98"/>
    </location>
</feature>
<feature type="transmembrane region" description="Helical" evidence="8">
    <location>
        <begin position="50"/>
        <end position="68"/>
    </location>
</feature>